<keyword evidence="1" id="KW-0472">Membrane</keyword>
<keyword evidence="3" id="KW-1185">Reference proteome</keyword>
<dbReference type="EMBL" id="RSCK01000054">
    <property type="protein sequence ID" value="RUT08647.1"/>
    <property type="molecule type" value="Genomic_DNA"/>
</dbReference>
<keyword evidence="1" id="KW-1133">Transmembrane helix</keyword>
<keyword evidence="1" id="KW-0812">Transmembrane</keyword>
<evidence type="ECO:0000313" key="2">
    <source>
        <dbReference type="EMBL" id="RUT08647.1"/>
    </source>
</evidence>
<organism evidence="2 3">
    <name type="scientific">Chroococcidiopsis cubana SAG 39.79</name>
    <dbReference type="NCBI Taxonomy" id="388085"/>
    <lineage>
        <taxon>Bacteria</taxon>
        <taxon>Bacillati</taxon>
        <taxon>Cyanobacteriota</taxon>
        <taxon>Cyanophyceae</taxon>
        <taxon>Chroococcidiopsidales</taxon>
        <taxon>Chroococcidiopsidaceae</taxon>
        <taxon>Chroococcidiopsis</taxon>
    </lineage>
</organism>
<dbReference type="RefSeq" id="WP_015152567.1">
    <property type="nucleotide sequence ID" value="NZ_JAVKZF010000002.1"/>
</dbReference>
<name>A0AB37UEC0_9CYAN</name>
<reference evidence="2 3" key="1">
    <citation type="journal article" date="2019" name="Genome Biol. Evol.">
        <title>Day and night: Metabolic profiles and evolutionary relationships of six axenic non-marine cyanobacteria.</title>
        <authorList>
            <person name="Will S.E."/>
            <person name="Henke P."/>
            <person name="Boedeker C."/>
            <person name="Huang S."/>
            <person name="Brinkmann H."/>
            <person name="Rohde M."/>
            <person name="Jarek M."/>
            <person name="Friedl T."/>
            <person name="Seufert S."/>
            <person name="Schumacher M."/>
            <person name="Overmann J."/>
            <person name="Neumann-Schaal M."/>
            <person name="Petersen J."/>
        </authorList>
    </citation>
    <scope>NUCLEOTIDE SEQUENCE [LARGE SCALE GENOMIC DNA]</scope>
    <source>
        <strain evidence="2 3">SAG 39.79</strain>
    </source>
</reference>
<sequence>MMLQTIITAGATFYITIAACLFTQWADIMQRDLGKRSQLLLLRIFLVIVTLFWPIIVPIAYLELLIKVKKDKEKMSWLAERSPESFSATTADDSLLS</sequence>
<proteinExistence type="predicted"/>
<evidence type="ECO:0000313" key="3">
    <source>
        <dbReference type="Proteomes" id="UP000282574"/>
    </source>
</evidence>
<protein>
    <submittedName>
        <fullName evidence="2">Uncharacterized protein</fullName>
    </submittedName>
</protein>
<dbReference type="AlphaFoldDB" id="A0AB37UEC0"/>
<feature type="transmembrane region" description="Helical" evidence="1">
    <location>
        <begin position="6"/>
        <end position="28"/>
    </location>
</feature>
<gene>
    <name evidence="2" type="ORF">DSM107010_47920</name>
</gene>
<evidence type="ECO:0000256" key="1">
    <source>
        <dbReference type="SAM" id="Phobius"/>
    </source>
</evidence>
<comment type="caution">
    <text evidence="2">The sequence shown here is derived from an EMBL/GenBank/DDBJ whole genome shotgun (WGS) entry which is preliminary data.</text>
</comment>
<dbReference type="Proteomes" id="UP000282574">
    <property type="component" value="Unassembled WGS sequence"/>
</dbReference>
<accession>A0AB37UEC0</accession>
<feature type="transmembrane region" description="Helical" evidence="1">
    <location>
        <begin position="40"/>
        <end position="62"/>
    </location>
</feature>